<dbReference type="InterPro" id="IPR036388">
    <property type="entry name" value="WH-like_DNA-bd_sf"/>
</dbReference>
<dbReference type="PANTHER" id="PTHR30154">
    <property type="entry name" value="LEUCINE-RESPONSIVE REGULATORY PROTEIN"/>
    <property type="match status" value="1"/>
</dbReference>
<dbReference type="EMBL" id="WNCL01000068">
    <property type="protein sequence ID" value="MTU44377.1"/>
    <property type="molecule type" value="Genomic_DNA"/>
</dbReference>
<evidence type="ECO:0000256" key="2">
    <source>
        <dbReference type="ARBA" id="ARBA00023125"/>
    </source>
</evidence>
<organism evidence="4 5">
    <name type="scientific">Parasutterella excrementihominis</name>
    <dbReference type="NCBI Taxonomy" id="487175"/>
    <lineage>
        <taxon>Bacteria</taxon>
        <taxon>Pseudomonadati</taxon>
        <taxon>Pseudomonadota</taxon>
        <taxon>Betaproteobacteria</taxon>
        <taxon>Burkholderiales</taxon>
        <taxon>Sutterellaceae</taxon>
        <taxon>Parasutterella</taxon>
    </lineage>
</organism>
<dbReference type="Pfam" id="PF13412">
    <property type="entry name" value="HTH_24"/>
    <property type="match status" value="1"/>
</dbReference>
<proteinExistence type="predicted"/>
<dbReference type="GeneID" id="43348674"/>
<dbReference type="Gene3D" id="3.30.70.920">
    <property type="match status" value="1"/>
</dbReference>
<evidence type="ECO:0000256" key="3">
    <source>
        <dbReference type="ARBA" id="ARBA00023163"/>
    </source>
</evidence>
<accession>A0A6I3S416</accession>
<dbReference type="PROSITE" id="PS50956">
    <property type="entry name" value="HTH_ASNC_2"/>
    <property type="match status" value="1"/>
</dbReference>
<reference evidence="4 5" key="1">
    <citation type="journal article" date="2019" name="Nat. Med.">
        <title>A library of human gut bacterial isolates paired with longitudinal multiomics data enables mechanistic microbiome research.</title>
        <authorList>
            <person name="Poyet M."/>
            <person name="Groussin M."/>
            <person name="Gibbons S.M."/>
            <person name="Avila-Pacheco J."/>
            <person name="Jiang X."/>
            <person name="Kearney S.M."/>
            <person name="Perrotta A.R."/>
            <person name="Berdy B."/>
            <person name="Zhao S."/>
            <person name="Lieberman T.D."/>
            <person name="Swanson P.K."/>
            <person name="Smith M."/>
            <person name="Roesemann S."/>
            <person name="Alexander J.E."/>
            <person name="Rich S.A."/>
            <person name="Livny J."/>
            <person name="Vlamakis H."/>
            <person name="Clish C."/>
            <person name="Bullock K."/>
            <person name="Deik A."/>
            <person name="Scott J."/>
            <person name="Pierce K.A."/>
            <person name="Xavier R.J."/>
            <person name="Alm E.J."/>
        </authorList>
    </citation>
    <scope>NUCLEOTIDE SEQUENCE [LARGE SCALE GENOMIC DNA]</scope>
    <source>
        <strain evidence="4 5">BIOML-A2</strain>
    </source>
</reference>
<dbReference type="InterPro" id="IPR000485">
    <property type="entry name" value="AsnC-type_HTH_dom"/>
</dbReference>
<dbReference type="InterPro" id="IPR011991">
    <property type="entry name" value="ArsR-like_HTH"/>
</dbReference>
<dbReference type="RefSeq" id="WP_008864115.1">
    <property type="nucleotide sequence ID" value="NZ_CAKVUT010000127.1"/>
</dbReference>
<dbReference type="GO" id="GO:0043200">
    <property type="term" value="P:response to amino acid"/>
    <property type="evidence" value="ECO:0007669"/>
    <property type="project" value="TreeGrafter"/>
</dbReference>
<dbReference type="Gene3D" id="1.10.10.10">
    <property type="entry name" value="Winged helix-like DNA-binding domain superfamily/Winged helix DNA-binding domain"/>
    <property type="match status" value="1"/>
</dbReference>
<dbReference type="SUPFAM" id="SSF54909">
    <property type="entry name" value="Dimeric alpha+beta barrel"/>
    <property type="match status" value="1"/>
</dbReference>
<dbReference type="SMART" id="SM00344">
    <property type="entry name" value="HTH_ASNC"/>
    <property type="match status" value="1"/>
</dbReference>
<dbReference type="CDD" id="cd00090">
    <property type="entry name" value="HTH_ARSR"/>
    <property type="match status" value="1"/>
</dbReference>
<dbReference type="PRINTS" id="PR00033">
    <property type="entry name" value="HTHASNC"/>
</dbReference>
<dbReference type="InterPro" id="IPR036390">
    <property type="entry name" value="WH_DNA-bd_sf"/>
</dbReference>
<dbReference type="Proteomes" id="UP000462362">
    <property type="component" value="Unassembled WGS sequence"/>
</dbReference>
<dbReference type="GO" id="GO:0043565">
    <property type="term" value="F:sequence-specific DNA binding"/>
    <property type="evidence" value="ECO:0007669"/>
    <property type="project" value="InterPro"/>
</dbReference>
<comment type="caution">
    <text evidence="4">The sequence shown here is derived from an EMBL/GenBank/DDBJ whole genome shotgun (WGS) entry which is preliminary data.</text>
</comment>
<dbReference type="AlphaFoldDB" id="A0A6I3S416"/>
<evidence type="ECO:0000313" key="4">
    <source>
        <dbReference type="EMBL" id="MTU44377.1"/>
    </source>
</evidence>
<dbReference type="InterPro" id="IPR019888">
    <property type="entry name" value="Tscrpt_reg_AsnC-like"/>
</dbReference>
<keyword evidence="3" id="KW-0804">Transcription</keyword>
<evidence type="ECO:0000256" key="1">
    <source>
        <dbReference type="ARBA" id="ARBA00023015"/>
    </source>
</evidence>
<sequence>MDKYDKEILSVLLENGKIQLSELSKKTNLSVSSCQRRVKNLEESGVIESYQAVVNPKLVGMGFQALVFITLSQAAGEKITEFEKALEKISCIIEAHRIFGEQDYVLLVATPDLTAYQEAYDTQLSSLPNIKKVETTLLMKEIIPHRIIL</sequence>
<evidence type="ECO:0000313" key="5">
    <source>
        <dbReference type="Proteomes" id="UP000462362"/>
    </source>
</evidence>
<keyword evidence="1" id="KW-0805">Transcription regulation</keyword>
<name>A0A6I3S416_9BURK</name>
<keyword evidence="2" id="KW-0238">DNA-binding</keyword>
<dbReference type="GO" id="GO:0005829">
    <property type="term" value="C:cytosol"/>
    <property type="evidence" value="ECO:0007669"/>
    <property type="project" value="TreeGrafter"/>
</dbReference>
<dbReference type="Pfam" id="PF01037">
    <property type="entry name" value="AsnC_trans_reg"/>
    <property type="match status" value="1"/>
</dbReference>
<dbReference type="GO" id="GO:0006355">
    <property type="term" value="P:regulation of DNA-templated transcription"/>
    <property type="evidence" value="ECO:0007669"/>
    <property type="project" value="UniProtKB-ARBA"/>
</dbReference>
<dbReference type="InterPro" id="IPR019887">
    <property type="entry name" value="Tscrpt_reg_AsnC/Lrp_C"/>
</dbReference>
<dbReference type="SUPFAM" id="SSF46785">
    <property type="entry name" value="Winged helix' DNA-binding domain"/>
    <property type="match status" value="1"/>
</dbReference>
<dbReference type="InterPro" id="IPR011008">
    <property type="entry name" value="Dimeric_a/b-barrel"/>
</dbReference>
<dbReference type="PANTHER" id="PTHR30154:SF34">
    <property type="entry name" value="TRANSCRIPTIONAL REGULATOR AZLB"/>
    <property type="match status" value="1"/>
</dbReference>
<gene>
    <name evidence="4" type="ORF">GMD42_12355</name>
</gene>
<protein>
    <submittedName>
        <fullName evidence="4">Winged helix-turn-helix transcriptional regulator</fullName>
    </submittedName>
</protein>